<comment type="caution">
    <text evidence="9">The sequence shown here is derived from an EMBL/GenBank/DDBJ whole genome shotgun (WGS) entry which is preliminary data.</text>
</comment>
<feature type="binding site" evidence="6">
    <location>
        <position position="208"/>
    </location>
    <ligand>
        <name>substrate</name>
    </ligand>
</feature>
<dbReference type="PRINTS" id="PR00079">
    <property type="entry name" value="G6PDHDRGNASE"/>
</dbReference>
<dbReference type="AlphaFoldDB" id="A0A931FCH4"/>
<comment type="caution">
    <text evidence="6">Lacks conserved residue(s) required for the propagation of feature annotation.</text>
</comment>
<evidence type="ECO:0000256" key="4">
    <source>
        <dbReference type="ARBA" id="ARBA00023002"/>
    </source>
</evidence>
<dbReference type="Pfam" id="PF00479">
    <property type="entry name" value="G6PD_N"/>
    <property type="match status" value="1"/>
</dbReference>
<feature type="active site" description="Proton acceptor" evidence="6">
    <location>
        <position position="232"/>
    </location>
</feature>
<reference evidence="9" key="1">
    <citation type="submission" date="2020-11" db="EMBL/GenBank/DDBJ databases">
        <title>Isolation and identification of active actinomycetes.</title>
        <authorList>
            <person name="Yu B."/>
        </authorList>
    </citation>
    <scope>NUCLEOTIDE SEQUENCE</scope>
    <source>
        <strain evidence="9">NEAU-YB345</strain>
    </source>
</reference>
<dbReference type="EMBL" id="JADPRT010000002">
    <property type="protein sequence ID" value="MBF9067175.1"/>
    <property type="molecule type" value="Genomic_DNA"/>
</dbReference>
<dbReference type="HAMAP" id="MF_00966">
    <property type="entry name" value="G6PD"/>
    <property type="match status" value="1"/>
</dbReference>
<dbReference type="SUPFAM" id="SSF55347">
    <property type="entry name" value="Glyceraldehyde-3-phosphate dehydrogenase-like, C-terminal domain"/>
    <property type="match status" value="1"/>
</dbReference>
<dbReference type="Proteomes" id="UP000657385">
    <property type="component" value="Unassembled WGS sequence"/>
</dbReference>
<evidence type="ECO:0000256" key="2">
    <source>
        <dbReference type="ARBA" id="ARBA00022526"/>
    </source>
</evidence>
<comment type="similarity">
    <text evidence="6">Belongs to the glucose-6-phosphate dehydrogenase family.</text>
</comment>
<dbReference type="GO" id="GO:0009051">
    <property type="term" value="P:pentose-phosphate shunt, oxidative branch"/>
    <property type="evidence" value="ECO:0007669"/>
    <property type="project" value="TreeGrafter"/>
</dbReference>
<comment type="catalytic activity">
    <reaction evidence="6">
        <text>D-glucose 6-phosphate + NADP(+) = 6-phospho-D-glucono-1,5-lactone + NADPH + H(+)</text>
        <dbReference type="Rhea" id="RHEA:15841"/>
        <dbReference type="ChEBI" id="CHEBI:15378"/>
        <dbReference type="ChEBI" id="CHEBI:57783"/>
        <dbReference type="ChEBI" id="CHEBI:57955"/>
        <dbReference type="ChEBI" id="CHEBI:58349"/>
        <dbReference type="ChEBI" id="CHEBI:61548"/>
        <dbReference type="EC" id="1.1.1.49"/>
    </reaction>
</comment>
<comment type="function">
    <text evidence="6">Catalyzes the oxidation of glucose 6-phosphate to 6-phosphogluconolactone.</text>
</comment>
<comment type="pathway">
    <text evidence="1 6">Carbohydrate degradation; pentose phosphate pathway; D-ribulose 5-phosphate from D-glucose 6-phosphate (oxidative stage): step 1/3.</text>
</comment>
<evidence type="ECO:0000313" key="9">
    <source>
        <dbReference type="EMBL" id="MBF9067175.1"/>
    </source>
</evidence>
<dbReference type="PANTHER" id="PTHR23429:SF0">
    <property type="entry name" value="GLUCOSE-6-PHOSPHATE 1-DEHYDROGENASE"/>
    <property type="match status" value="1"/>
</dbReference>
<protein>
    <recommendedName>
        <fullName evidence="6">Glucose-6-phosphate 1-dehydrogenase</fullName>
        <shortName evidence="6">G6PD</shortName>
        <ecNumber evidence="6">1.1.1.49</ecNumber>
    </recommendedName>
</protein>
<keyword evidence="3 6" id="KW-0521">NADP</keyword>
<feature type="binding site" evidence="6">
    <location>
        <position position="227"/>
    </location>
    <ligand>
        <name>substrate</name>
    </ligand>
</feature>
<evidence type="ECO:0000256" key="1">
    <source>
        <dbReference type="ARBA" id="ARBA00004937"/>
    </source>
</evidence>
<evidence type="ECO:0000259" key="8">
    <source>
        <dbReference type="Pfam" id="PF02781"/>
    </source>
</evidence>
<evidence type="ECO:0000256" key="3">
    <source>
        <dbReference type="ARBA" id="ARBA00022857"/>
    </source>
</evidence>
<keyword evidence="5 6" id="KW-0119">Carbohydrate metabolism</keyword>
<evidence type="ECO:0000256" key="6">
    <source>
        <dbReference type="HAMAP-Rule" id="MF_00966"/>
    </source>
</evidence>
<proteinExistence type="inferred from homology"/>
<keyword evidence="10" id="KW-1185">Reference proteome</keyword>
<feature type="binding site" evidence="6">
    <location>
        <position position="170"/>
    </location>
    <ligand>
        <name>substrate</name>
    </ligand>
</feature>
<organism evidence="9 10">
    <name type="scientific">Streptacidiphilus fuscans</name>
    <dbReference type="NCBI Taxonomy" id="2789292"/>
    <lineage>
        <taxon>Bacteria</taxon>
        <taxon>Bacillati</taxon>
        <taxon>Actinomycetota</taxon>
        <taxon>Actinomycetes</taxon>
        <taxon>Kitasatosporales</taxon>
        <taxon>Streptomycetaceae</taxon>
        <taxon>Streptacidiphilus</taxon>
    </lineage>
</organism>
<evidence type="ECO:0000256" key="5">
    <source>
        <dbReference type="ARBA" id="ARBA00023277"/>
    </source>
</evidence>
<evidence type="ECO:0000259" key="7">
    <source>
        <dbReference type="Pfam" id="PF00479"/>
    </source>
</evidence>
<dbReference type="PANTHER" id="PTHR23429">
    <property type="entry name" value="GLUCOSE-6-PHOSPHATE 1-DEHYDROGENASE G6PD"/>
    <property type="match status" value="1"/>
</dbReference>
<feature type="binding site" evidence="6">
    <location>
        <position position="332"/>
    </location>
    <ligand>
        <name>substrate</name>
    </ligand>
</feature>
<feature type="binding site" evidence="6">
    <location>
        <begin position="84"/>
        <end position="85"/>
    </location>
    <ligand>
        <name>NADP(+)</name>
        <dbReference type="ChEBI" id="CHEBI:58349"/>
    </ligand>
</feature>
<dbReference type="GO" id="GO:0050661">
    <property type="term" value="F:NADP binding"/>
    <property type="evidence" value="ECO:0007669"/>
    <property type="project" value="UniProtKB-UniRule"/>
</dbReference>
<name>A0A931FCH4_9ACTN</name>
<sequence>MIDRLVVFGATADLSARYLLPGLAALQAAGHLGDRFRLVGADRGEADTAWFRGWAADQLDRHAFDVPAEARKAVVDRAEYRRADVTDPADVASAIAGESPVDEQQPVAVYLALPPMLFPAAVTSLHRAGLPPGSRIVLEKPFGEDLDGALELNRLLSELVPEEAVFRVDHFLAMSTVQNLLGSRLANRVLEPIWNSTQIAEIEIVWDETLALEGRAGYYDGVGALKDMLQNHLLQLLCLVAMEPPVSLDERDLRNRKVDVLRSVRPLTEDDVLHRTRRAHYTAGRIEGRDIPSYTAEDGVDPARRTETFAEVELELDSWRWSGTVFRLRSGKALGNDRKEVAVHFRPVPHLPLAEDEQAQPNLLRFGLDPEELTLHLTGTGTRARTLAPLILTARMEPPLLPAYGRLLLDVLTGNPALSIRGDEAEESWRILTPVLTAWSQDLVPLQEYPAGSDGP</sequence>
<evidence type="ECO:0000313" key="10">
    <source>
        <dbReference type="Proteomes" id="UP000657385"/>
    </source>
</evidence>
<keyword evidence="4 6" id="KW-0560">Oxidoreductase</keyword>
<dbReference type="Pfam" id="PF02781">
    <property type="entry name" value="G6PD_C"/>
    <property type="match status" value="1"/>
</dbReference>
<dbReference type="InterPro" id="IPR022674">
    <property type="entry name" value="G6P_DH_NAD-bd"/>
</dbReference>
<keyword evidence="2 6" id="KW-0313">Glucose metabolism</keyword>
<dbReference type="InterPro" id="IPR022675">
    <property type="entry name" value="G6P_DH_C"/>
</dbReference>
<dbReference type="GO" id="GO:0006006">
    <property type="term" value="P:glucose metabolic process"/>
    <property type="evidence" value="ECO:0007669"/>
    <property type="project" value="UniProtKB-KW"/>
</dbReference>
<dbReference type="GO" id="GO:0004345">
    <property type="term" value="F:glucose-6-phosphate dehydrogenase activity"/>
    <property type="evidence" value="ECO:0007669"/>
    <property type="project" value="UniProtKB-UniRule"/>
</dbReference>
<feature type="domain" description="Glucose-6-phosphate dehydrogenase NAD-binding" evidence="7">
    <location>
        <begin position="6"/>
        <end position="179"/>
    </location>
</feature>
<dbReference type="Gene3D" id="3.40.50.720">
    <property type="entry name" value="NAD(P)-binding Rossmann-like Domain"/>
    <property type="match status" value="1"/>
</dbReference>
<dbReference type="EC" id="1.1.1.49" evidence="6"/>
<dbReference type="InterPro" id="IPR036291">
    <property type="entry name" value="NAD(P)-bd_dom_sf"/>
</dbReference>
<feature type="binding site" evidence="6">
    <location>
        <position position="43"/>
    </location>
    <ligand>
        <name>NADP(+)</name>
        <dbReference type="ChEBI" id="CHEBI:58349"/>
    </ligand>
</feature>
<dbReference type="PIRSF" id="PIRSF000110">
    <property type="entry name" value="G6PD"/>
    <property type="match status" value="1"/>
</dbReference>
<dbReference type="NCBIfam" id="NF009492">
    <property type="entry name" value="PRK12853.1-3"/>
    <property type="match status" value="1"/>
</dbReference>
<dbReference type="Gene3D" id="3.30.360.10">
    <property type="entry name" value="Dihydrodipicolinate Reductase, domain 2"/>
    <property type="match status" value="1"/>
</dbReference>
<dbReference type="InterPro" id="IPR001282">
    <property type="entry name" value="G6P_DH"/>
</dbReference>
<accession>A0A931FCH4</accession>
<dbReference type="GO" id="GO:0005829">
    <property type="term" value="C:cytosol"/>
    <property type="evidence" value="ECO:0007669"/>
    <property type="project" value="TreeGrafter"/>
</dbReference>
<feature type="domain" description="Glucose-6-phosphate dehydrogenase C-terminal" evidence="8">
    <location>
        <begin position="184"/>
        <end position="456"/>
    </location>
</feature>
<gene>
    <name evidence="6" type="primary">zwf</name>
    <name evidence="9" type="ORF">I2501_03850</name>
</gene>
<feature type="binding site" evidence="6">
    <location>
        <position position="140"/>
    </location>
    <ligand>
        <name>NADP(+)</name>
        <dbReference type="ChEBI" id="CHEBI:58349"/>
    </ligand>
</feature>
<dbReference type="RefSeq" id="WP_196192391.1">
    <property type="nucleotide sequence ID" value="NZ_JADPRT010000002.1"/>
</dbReference>
<dbReference type="SUPFAM" id="SSF51735">
    <property type="entry name" value="NAD(P)-binding Rossmann-fold domains"/>
    <property type="match status" value="1"/>
</dbReference>